<reference evidence="2 3" key="1">
    <citation type="journal article" date="2015" name="Proc. Natl. Acad. Sci. U.S.A.">
        <title>The resurrection genome of Boea hygrometrica: A blueprint for survival of dehydration.</title>
        <authorList>
            <person name="Xiao L."/>
            <person name="Yang G."/>
            <person name="Zhang L."/>
            <person name="Yang X."/>
            <person name="Zhao S."/>
            <person name="Ji Z."/>
            <person name="Zhou Q."/>
            <person name="Hu M."/>
            <person name="Wang Y."/>
            <person name="Chen M."/>
            <person name="Xu Y."/>
            <person name="Jin H."/>
            <person name="Xiao X."/>
            <person name="Hu G."/>
            <person name="Bao F."/>
            <person name="Hu Y."/>
            <person name="Wan P."/>
            <person name="Li L."/>
            <person name="Deng X."/>
            <person name="Kuang T."/>
            <person name="Xiang C."/>
            <person name="Zhu J.K."/>
            <person name="Oliver M.J."/>
            <person name="He Y."/>
        </authorList>
    </citation>
    <scope>NUCLEOTIDE SEQUENCE [LARGE SCALE GENOMIC DNA]</scope>
    <source>
        <strain evidence="3">cv. XS01</strain>
    </source>
</reference>
<feature type="compositionally biased region" description="Basic and acidic residues" evidence="1">
    <location>
        <begin position="334"/>
        <end position="344"/>
    </location>
</feature>
<protein>
    <submittedName>
        <fullName evidence="2">Uncharacterized protein</fullName>
    </submittedName>
</protein>
<dbReference type="EMBL" id="KV002086">
    <property type="protein sequence ID" value="KZV38150.1"/>
    <property type="molecule type" value="Genomic_DNA"/>
</dbReference>
<feature type="region of interest" description="Disordered" evidence="1">
    <location>
        <begin position="332"/>
        <end position="365"/>
    </location>
</feature>
<feature type="compositionally biased region" description="Low complexity" evidence="1">
    <location>
        <begin position="352"/>
        <end position="365"/>
    </location>
</feature>
<name>A0A2Z7C128_9LAMI</name>
<dbReference type="AlphaFoldDB" id="A0A2Z7C128"/>
<evidence type="ECO:0000256" key="1">
    <source>
        <dbReference type="SAM" id="MobiDB-lite"/>
    </source>
</evidence>
<feature type="compositionally biased region" description="Basic and acidic residues" evidence="1">
    <location>
        <begin position="106"/>
        <end position="139"/>
    </location>
</feature>
<evidence type="ECO:0000313" key="3">
    <source>
        <dbReference type="Proteomes" id="UP000250235"/>
    </source>
</evidence>
<organism evidence="2 3">
    <name type="scientific">Dorcoceras hygrometricum</name>
    <dbReference type="NCBI Taxonomy" id="472368"/>
    <lineage>
        <taxon>Eukaryota</taxon>
        <taxon>Viridiplantae</taxon>
        <taxon>Streptophyta</taxon>
        <taxon>Embryophyta</taxon>
        <taxon>Tracheophyta</taxon>
        <taxon>Spermatophyta</taxon>
        <taxon>Magnoliopsida</taxon>
        <taxon>eudicotyledons</taxon>
        <taxon>Gunneridae</taxon>
        <taxon>Pentapetalae</taxon>
        <taxon>asterids</taxon>
        <taxon>lamiids</taxon>
        <taxon>Lamiales</taxon>
        <taxon>Gesneriaceae</taxon>
        <taxon>Didymocarpoideae</taxon>
        <taxon>Trichosporeae</taxon>
        <taxon>Loxocarpinae</taxon>
        <taxon>Dorcoceras</taxon>
    </lineage>
</organism>
<accession>A0A2Z7C128</accession>
<gene>
    <name evidence="2" type="ORF">F511_40355</name>
</gene>
<keyword evidence="3" id="KW-1185">Reference proteome</keyword>
<sequence length="365" mass="41467">MSLENAKRQRLDKLERRRFEVPLEFQSMEFALILQQMLSSKYISRRFFNSLYISADGCSEHQPAVGGKTQYAYQQVNFSCVFPVAGFETDEGKAVRCAADCNRPKRDDRYKRDDRRADDRERRKERYKRDEEDNERNVDSEGETSTQSRSAYDKFNKMSFVKADMIYNCLESVKYDNQNSPKLSDNGKAGIDFSKPESFKPNWLKNRLDKDKAKAGQKPFVPNQSWHNSKKSTRSVLGKCVYLITLAMSLFDLQDVCIAIGSIATLDLPMIVDLIGIYGLKGPYCTLTTTDWFLQALSVILLGIRIRPPIRKSGPRPDPRLLCQTALEVLTRSARSDSPRKTRPEQIPAKLAAAAGGSGRRTAAT</sequence>
<feature type="region of interest" description="Disordered" evidence="1">
    <location>
        <begin position="106"/>
        <end position="149"/>
    </location>
</feature>
<dbReference type="Proteomes" id="UP000250235">
    <property type="component" value="Unassembled WGS sequence"/>
</dbReference>
<proteinExistence type="predicted"/>
<evidence type="ECO:0000313" key="2">
    <source>
        <dbReference type="EMBL" id="KZV38150.1"/>
    </source>
</evidence>